<sequence length="260" mass="29681">MEVTEKLLNVIHDLETTHISGLCCLLVVGILLVVSLMETLLLPTKHSTGKEMRRCTTTPRFCSYVLHARAKSRSNNDRHHSLGLVTDMISVKDAVGYLKYVSNEMSKAEALLKVSLSPIDSIHMEHFYFEALGNTFRIPADSRAQEMGDIIIRAVLNDASQKKLTDEYIKWWLNRLQQLVYDVLDVLATEAMDREMNHEGLGAITSKVRKFIPTRCTSFLVSTRMHDKLTDITTKLQGLEKEKVSLRLTVIDRWKANKYE</sequence>
<gene>
    <name evidence="1" type="ORF">L6452_33071</name>
</gene>
<keyword evidence="2" id="KW-1185">Reference proteome</keyword>
<evidence type="ECO:0000313" key="1">
    <source>
        <dbReference type="EMBL" id="KAI3693239.1"/>
    </source>
</evidence>
<dbReference type="EMBL" id="CM042057">
    <property type="protein sequence ID" value="KAI3693239.1"/>
    <property type="molecule type" value="Genomic_DNA"/>
</dbReference>
<evidence type="ECO:0000313" key="2">
    <source>
        <dbReference type="Proteomes" id="UP001055879"/>
    </source>
</evidence>
<proteinExistence type="predicted"/>
<organism evidence="1 2">
    <name type="scientific">Arctium lappa</name>
    <name type="common">Greater burdock</name>
    <name type="synonym">Lappa major</name>
    <dbReference type="NCBI Taxonomy" id="4217"/>
    <lineage>
        <taxon>Eukaryota</taxon>
        <taxon>Viridiplantae</taxon>
        <taxon>Streptophyta</taxon>
        <taxon>Embryophyta</taxon>
        <taxon>Tracheophyta</taxon>
        <taxon>Spermatophyta</taxon>
        <taxon>Magnoliopsida</taxon>
        <taxon>eudicotyledons</taxon>
        <taxon>Gunneridae</taxon>
        <taxon>Pentapetalae</taxon>
        <taxon>asterids</taxon>
        <taxon>campanulids</taxon>
        <taxon>Asterales</taxon>
        <taxon>Asteraceae</taxon>
        <taxon>Carduoideae</taxon>
        <taxon>Cardueae</taxon>
        <taxon>Arctiinae</taxon>
        <taxon>Arctium</taxon>
    </lineage>
</organism>
<reference evidence="2" key="1">
    <citation type="journal article" date="2022" name="Mol. Ecol. Resour.">
        <title>The genomes of chicory, endive, great burdock and yacon provide insights into Asteraceae palaeo-polyploidization history and plant inulin production.</title>
        <authorList>
            <person name="Fan W."/>
            <person name="Wang S."/>
            <person name="Wang H."/>
            <person name="Wang A."/>
            <person name="Jiang F."/>
            <person name="Liu H."/>
            <person name="Zhao H."/>
            <person name="Xu D."/>
            <person name="Zhang Y."/>
        </authorList>
    </citation>
    <scope>NUCLEOTIDE SEQUENCE [LARGE SCALE GENOMIC DNA]</scope>
    <source>
        <strain evidence="2">cv. Niubang</strain>
    </source>
</reference>
<protein>
    <submittedName>
        <fullName evidence="1">Uncharacterized protein</fullName>
    </submittedName>
</protein>
<accession>A0ACB8Z5G6</accession>
<comment type="caution">
    <text evidence="1">The sequence shown here is derived from an EMBL/GenBank/DDBJ whole genome shotgun (WGS) entry which is preliminary data.</text>
</comment>
<dbReference type="Proteomes" id="UP001055879">
    <property type="component" value="Linkage Group LG11"/>
</dbReference>
<name>A0ACB8Z5G6_ARCLA</name>
<reference evidence="1 2" key="2">
    <citation type="journal article" date="2022" name="Mol. Ecol. Resour.">
        <title>The genomes of chicory, endive, great burdock and yacon provide insights into Asteraceae paleo-polyploidization history and plant inulin production.</title>
        <authorList>
            <person name="Fan W."/>
            <person name="Wang S."/>
            <person name="Wang H."/>
            <person name="Wang A."/>
            <person name="Jiang F."/>
            <person name="Liu H."/>
            <person name="Zhao H."/>
            <person name="Xu D."/>
            <person name="Zhang Y."/>
        </authorList>
    </citation>
    <scope>NUCLEOTIDE SEQUENCE [LARGE SCALE GENOMIC DNA]</scope>
    <source>
        <strain evidence="2">cv. Niubang</strain>
    </source>
</reference>